<comment type="caution">
    <text evidence="7">The sequence shown here is derived from an EMBL/GenBank/DDBJ whole genome shotgun (WGS) entry which is preliminary data.</text>
</comment>
<dbReference type="GO" id="GO:0005975">
    <property type="term" value="P:carbohydrate metabolic process"/>
    <property type="evidence" value="ECO:0007669"/>
    <property type="project" value="InterPro"/>
</dbReference>
<sequence>MDCIITIDLNTSAVKIAAYNLEGKLVAFRKGSFSILYPQPDYSEQDPEQVFITVLFVLKDLIREQILEKNHRVISIVFSAAMHSVLPIDSQGNPLGNAIIWADNRAKKEADMIKKSENGVKIYEKTGTPIHAMSPLAKIAWLKTTQPERFKKTSKFISIKEYIIYQFTNQYVIDYSMASATGLFNIKEKKWEQDSLDISELKTSQFSDYVSVFNADLKLKPGLAKSLQLPKNTKIIIGSTDGCLATLGSGVFGEGQATISISHTGAVRVAGKKIIKDKENRFFNYVLDEETYISGGPTNNAGVVLEWFASNFRNHPIIVDFEDAVEDLFKEATLVKSGSNGLLFLPYLLGERAPIWNSNARGSYFGINIKHQPKHFLRATIEGIIFEIYSIGKILEKYRKIDKLYLTGKYASLPICAGIIADVFGKQVIVSDEAENVNKGAALLAMIDEGVFKNLEEAAKSITTKNVFEPVVENNDTYQKLFDIFQRLTQKLSEEFELIEKLQ</sequence>
<dbReference type="GO" id="GO:0016773">
    <property type="term" value="F:phosphotransferase activity, alcohol group as acceptor"/>
    <property type="evidence" value="ECO:0007669"/>
    <property type="project" value="InterPro"/>
</dbReference>
<evidence type="ECO:0000313" key="8">
    <source>
        <dbReference type="Proteomes" id="UP001204144"/>
    </source>
</evidence>
<dbReference type="InterPro" id="IPR018485">
    <property type="entry name" value="FGGY_C"/>
</dbReference>
<evidence type="ECO:0000313" key="7">
    <source>
        <dbReference type="EMBL" id="MCP9762209.1"/>
    </source>
</evidence>
<comment type="similarity">
    <text evidence="1 4">Belongs to the FGGY kinase family.</text>
</comment>
<dbReference type="GO" id="GO:0016301">
    <property type="term" value="F:kinase activity"/>
    <property type="evidence" value="ECO:0007669"/>
    <property type="project" value="UniProtKB-KW"/>
</dbReference>
<evidence type="ECO:0000259" key="6">
    <source>
        <dbReference type="Pfam" id="PF02782"/>
    </source>
</evidence>
<dbReference type="PROSITE" id="PS00445">
    <property type="entry name" value="FGGY_KINASES_2"/>
    <property type="match status" value="1"/>
</dbReference>
<dbReference type="PIRSF" id="PIRSF000538">
    <property type="entry name" value="GlpK"/>
    <property type="match status" value="1"/>
</dbReference>
<evidence type="ECO:0000256" key="4">
    <source>
        <dbReference type="RuleBase" id="RU003733"/>
    </source>
</evidence>
<name>A0AAE3H1C8_9BACT</name>
<protein>
    <submittedName>
        <fullName evidence="7">Gluconokinase</fullName>
    </submittedName>
</protein>
<dbReference type="EMBL" id="RJUF01000007">
    <property type="protein sequence ID" value="MCP9762209.1"/>
    <property type="molecule type" value="Genomic_DNA"/>
</dbReference>
<accession>A0AAE3H1C8</accession>
<dbReference type="Pfam" id="PF02782">
    <property type="entry name" value="FGGY_C"/>
    <property type="match status" value="1"/>
</dbReference>
<reference evidence="7 8" key="1">
    <citation type="submission" date="2018-11" db="EMBL/GenBank/DDBJ databases">
        <title>Novel bacteria species description.</title>
        <authorList>
            <person name="Han J.-H."/>
        </authorList>
    </citation>
    <scope>NUCLEOTIDE SEQUENCE [LARGE SCALE GENOMIC DNA]</scope>
    <source>
        <strain evidence="7 8">KCTC23259</strain>
    </source>
</reference>
<dbReference type="SUPFAM" id="SSF53067">
    <property type="entry name" value="Actin-like ATPase domain"/>
    <property type="match status" value="2"/>
</dbReference>
<dbReference type="InterPro" id="IPR000577">
    <property type="entry name" value="Carb_kinase_FGGY"/>
</dbReference>
<dbReference type="InterPro" id="IPR043129">
    <property type="entry name" value="ATPase_NBD"/>
</dbReference>
<dbReference type="Proteomes" id="UP001204144">
    <property type="component" value="Unassembled WGS sequence"/>
</dbReference>
<dbReference type="InterPro" id="IPR018483">
    <property type="entry name" value="Carb_kinase_FGGY_CS"/>
</dbReference>
<keyword evidence="3 4" id="KW-0418">Kinase</keyword>
<dbReference type="InterPro" id="IPR018484">
    <property type="entry name" value="FGGY_N"/>
</dbReference>
<gene>
    <name evidence="7" type="ORF">EGI31_04525</name>
</gene>
<organism evidence="7 8">
    <name type="scientific">Lacihabitans soyangensis</name>
    <dbReference type="NCBI Taxonomy" id="869394"/>
    <lineage>
        <taxon>Bacteria</taxon>
        <taxon>Pseudomonadati</taxon>
        <taxon>Bacteroidota</taxon>
        <taxon>Cytophagia</taxon>
        <taxon>Cytophagales</taxon>
        <taxon>Leadbetterellaceae</taxon>
        <taxon>Lacihabitans</taxon>
    </lineage>
</organism>
<feature type="domain" description="Carbohydrate kinase FGGY C-terminal" evidence="6">
    <location>
        <begin position="291"/>
        <end position="447"/>
    </location>
</feature>
<evidence type="ECO:0000256" key="2">
    <source>
        <dbReference type="ARBA" id="ARBA00022679"/>
    </source>
</evidence>
<evidence type="ECO:0000256" key="3">
    <source>
        <dbReference type="ARBA" id="ARBA00022777"/>
    </source>
</evidence>
<keyword evidence="2 4" id="KW-0808">Transferase</keyword>
<dbReference type="CDD" id="cd07770">
    <property type="entry name" value="ASKHA_NBD_FGGY_GntK"/>
    <property type="match status" value="1"/>
</dbReference>
<dbReference type="Pfam" id="PF00370">
    <property type="entry name" value="FGGY_N"/>
    <property type="match status" value="1"/>
</dbReference>
<keyword evidence="8" id="KW-1185">Reference proteome</keyword>
<evidence type="ECO:0000259" key="5">
    <source>
        <dbReference type="Pfam" id="PF00370"/>
    </source>
</evidence>
<dbReference type="RefSeq" id="WP_255035964.1">
    <property type="nucleotide sequence ID" value="NZ_RJUF01000007.1"/>
</dbReference>
<feature type="domain" description="Carbohydrate kinase FGGY N-terminal" evidence="5">
    <location>
        <begin position="4"/>
        <end position="248"/>
    </location>
</feature>
<dbReference type="PANTHER" id="PTHR43095:SF2">
    <property type="entry name" value="GLUCONOKINASE"/>
    <property type="match status" value="1"/>
</dbReference>
<dbReference type="InterPro" id="IPR050406">
    <property type="entry name" value="FGGY_Carb_Kinase"/>
</dbReference>
<evidence type="ECO:0000256" key="1">
    <source>
        <dbReference type="ARBA" id="ARBA00009156"/>
    </source>
</evidence>
<dbReference type="Gene3D" id="3.30.420.40">
    <property type="match status" value="2"/>
</dbReference>
<proteinExistence type="inferred from homology"/>
<dbReference type="AlphaFoldDB" id="A0AAE3H1C8"/>
<dbReference type="PANTHER" id="PTHR43095">
    <property type="entry name" value="SUGAR KINASE"/>
    <property type="match status" value="1"/>
</dbReference>